<evidence type="ECO:0000313" key="2">
    <source>
        <dbReference type="Proteomes" id="UP001529510"/>
    </source>
</evidence>
<dbReference type="AlphaFoldDB" id="A0ABD0PB59"/>
<accession>A0ABD0PB59</accession>
<protein>
    <submittedName>
        <fullName evidence="1">Uncharacterized protein</fullName>
    </submittedName>
</protein>
<dbReference type="Proteomes" id="UP001529510">
    <property type="component" value="Unassembled WGS sequence"/>
</dbReference>
<feature type="non-terminal residue" evidence="1">
    <location>
        <position position="1"/>
    </location>
</feature>
<keyword evidence="2" id="KW-1185">Reference proteome</keyword>
<dbReference type="EMBL" id="JAMKFB020000016">
    <property type="protein sequence ID" value="KAL0171110.1"/>
    <property type="molecule type" value="Genomic_DNA"/>
</dbReference>
<reference evidence="1 2" key="1">
    <citation type="submission" date="2024-05" db="EMBL/GenBank/DDBJ databases">
        <title>Genome sequencing and assembly of Indian major carp, Cirrhinus mrigala (Hamilton, 1822).</title>
        <authorList>
            <person name="Mohindra V."/>
            <person name="Chowdhury L.M."/>
            <person name="Lal K."/>
            <person name="Jena J.K."/>
        </authorList>
    </citation>
    <scope>NUCLEOTIDE SEQUENCE [LARGE SCALE GENOMIC DNA]</scope>
    <source>
        <strain evidence="1">CM1030</strain>
        <tissue evidence="1">Blood</tissue>
    </source>
</reference>
<proteinExistence type="predicted"/>
<organism evidence="1 2">
    <name type="scientific">Cirrhinus mrigala</name>
    <name type="common">Mrigala</name>
    <dbReference type="NCBI Taxonomy" id="683832"/>
    <lineage>
        <taxon>Eukaryota</taxon>
        <taxon>Metazoa</taxon>
        <taxon>Chordata</taxon>
        <taxon>Craniata</taxon>
        <taxon>Vertebrata</taxon>
        <taxon>Euteleostomi</taxon>
        <taxon>Actinopterygii</taxon>
        <taxon>Neopterygii</taxon>
        <taxon>Teleostei</taxon>
        <taxon>Ostariophysi</taxon>
        <taxon>Cypriniformes</taxon>
        <taxon>Cyprinidae</taxon>
        <taxon>Labeoninae</taxon>
        <taxon>Labeonini</taxon>
        <taxon>Cirrhinus</taxon>
    </lineage>
</organism>
<gene>
    <name evidence="1" type="ORF">M9458_031421</name>
</gene>
<name>A0ABD0PB59_CIRMR</name>
<comment type="caution">
    <text evidence="1">The sequence shown here is derived from an EMBL/GenBank/DDBJ whole genome shotgun (WGS) entry which is preliminary data.</text>
</comment>
<feature type="non-terminal residue" evidence="1">
    <location>
        <position position="57"/>
    </location>
</feature>
<sequence>PPHLLATGTEVHGFFSSCEQEEEREDRVLELQVGAEVYDRAYKDDRPVPSQLLTGDV</sequence>
<evidence type="ECO:0000313" key="1">
    <source>
        <dbReference type="EMBL" id="KAL0171110.1"/>
    </source>
</evidence>